<keyword evidence="2" id="KW-1185">Reference proteome</keyword>
<dbReference type="Proteomes" id="UP000187203">
    <property type="component" value="Unassembled WGS sequence"/>
</dbReference>
<name>A0A1R3GVM3_9ROSI</name>
<accession>A0A1R3GVM3</accession>
<dbReference type="AlphaFoldDB" id="A0A1R3GVM3"/>
<dbReference type="EMBL" id="AWUE01021467">
    <property type="protein sequence ID" value="OMO62133.1"/>
    <property type="molecule type" value="Genomic_DNA"/>
</dbReference>
<sequence>MEAEAKALLQVILLANQFGITLNYIEKDSLAFTNAMQSQVSLALLGRFTIKRETRGVERNGKIRRALQPRLRANKRNAVLERRAKPA</sequence>
<proteinExistence type="predicted"/>
<reference evidence="2" key="1">
    <citation type="submission" date="2013-09" db="EMBL/GenBank/DDBJ databases">
        <title>Corchorus olitorius genome sequencing.</title>
        <authorList>
            <person name="Alam M."/>
            <person name="Haque M.S."/>
            <person name="Islam M.S."/>
            <person name="Emdad E.M."/>
            <person name="Islam M.M."/>
            <person name="Ahmed B."/>
            <person name="Halim A."/>
            <person name="Hossen Q.M.M."/>
            <person name="Hossain M.Z."/>
            <person name="Ahmed R."/>
            <person name="Khan M.M."/>
            <person name="Islam R."/>
            <person name="Rashid M.M."/>
            <person name="Khan S.A."/>
            <person name="Rahman M.S."/>
            <person name="Alam M."/>
            <person name="Yahiya A.S."/>
            <person name="Khan M.S."/>
            <person name="Azam M.S."/>
            <person name="Haque T."/>
            <person name="Lashkar M.Z.H."/>
            <person name="Akhand A.I."/>
            <person name="Morshed G."/>
            <person name="Roy S."/>
            <person name="Uddin K.S."/>
            <person name="Rabeya T."/>
            <person name="Hossain A.S."/>
            <person name="Chowdhury A."/>
            <person name="Snigdha A.R."/>
            <person name="Mortoza M.S."/>
            <person name="Matin S.A."/>
            <person name="Hoque S.M.E."/>
            <person name="Islam M.K."/>
            <person name="Roy D.K."/>
            <person name="Haider R."/>
            <person name="Moosa M.M."/>
            <person name="Elias S.M."/>
            <person name="Hasan A.M."/>
            <person name="Jahan S."/>
            <person name="Shafiuddin M."/>
            <person name="Mahmood N."/>
            <person name="Shommy N.S."/>
        </authorList>
    </citation>
    <scope>NUCLEOTIDE SEQUENCE [LARGE SCALE GENOMIC DNA]</scope>
    <source>
        <strain evidence="2">cv. O-4</strain>
    </source>
</reference>
<evidence type="ECO:0000313" key="1">
    <source>
        <dbReference type="EMBL" id="OMO62133.1"/>
    </source>
</evidence>
<comment type="caution">
    <text evidence="1">The sequence shown here is derived from an EMBL/GenBank/DDBJ whole genome shotgun (WGS) entry which is preliminary data.</text>
</comment>
<gene>
    <name evidence="1" type="ORF">COLO4_33206</name>
</gene>
<organism evidence="1 2">
    <name type="scientific">Corchorus olitorius</name>
    <dbReference type="NCBI Taxonomy" id="93759"/>
    <lineage>
        <taxon>Eukaryota</taxon>
        <taxon>Viridiplantae</taxon>
        <taxon>Streptophyta</taxon>
        <taxon>Embryophyta</taxon>
        <taxon>Tracheophyta</taxon>
        <taxon>Spermatophyta</taxon>
        <taxon>Magnoliopsida</taxon>
        <taxon>eudicotyledons</taxon>
        <taxon>Gunneridae</taxon>
        <taxon>Pentapetalae</taxon>
        <taxon>rosids</taxon>
        <taxon>malvids</taxon>
        <taxon>Malvales</taxon>
        <taxon>Malvaceae</taxon>
        <taxon>Grewioideae</taxon>
        <taxon>Apeibeae</taxon>
        <taxon>Corchorus</taxon>
    </lineage>
</organism>
<evidence type="ECO:0000313" key="2">
    <source>
        <dbReference type="Proteomes" id="UP000187203"/>
    </source>
</evidence>
<protein>
    <submittedName>
        <fullName evidence="1">Uncharacterized protein</fullName>
    </submittedName>
</protein>